<evidence type="ECO:0000313" key="10">
    <source>
        <dbReference type="Proteomes" id="UP000266385"/>
    </source>
</evidence>
<protein>
    <submittedName>
        <fullName evidence="9">HlyD family efflux transporter periplasmic adaptor subunit</fullName>
    </submittedName>
</protein>
<dbReference type="AlphaFoldDB" id="A0A399R8X4"/>
<feature type="domain" description="YbhG-like alpha-helical hairpin" evidence="7">
    <location>
        <begin position="86"/>
        <end position="211"/>
    </location>
</feature>
<comment type="caution">
    <text evidence="9">The sequence shown here is derived from an EMBL/GenBank/DDBJ whole genome shotgun (WGS) entry which is preliminary data.</text>
</comment>
<proteinExistence type="inferred from homology"/>
<dbReference type="Pfam" id="PF25881">
    <property type="entry name" value="HH_YBHG"/>
    <property type="match status" value="1"/>
</dbReference>
<dbReference type="Proteomes" id="UP000266385">
    <property type="component" value="Unassembled WGS sequence"/>
</dbReference>
<evidence type="ECO:0000256" key="1">
    <source>
        <dbReference type="ARBA" id="ARBA00004418"/>
    </source>
</evidence>
<dbReference type="InterPro" id="IPR059052">
    <property type="entry name" value="HH_YbhG-like"/>
</dbReference>
<organism evidence="9 10">
    <name type="scientific">Henriciella mobilis</name>
    <dbReference type="NCBI Taxonomy" id="2305467"/>
    <lineage>
        <taxon>Bacteria</taxon>
        <taxon>Pseudomonadati</taxon>
        <taxon>Pseudomonadota</taxon>
        <taxon>Alphaproteobacteria</taxon>
        <taxon>Hyphomonadales</taxon>
        <taxon>Hyphomonadaceae</taxon>
        <taxon>Henriciella</taxon>
    </lineage>
</organism>
<dbReference type="EMBL" id="QWFX01000016">
    <property type="protein sequence ID" value="RIJ26485.1"/>
    <property type="molecule type" value="Genomic_DNA"/>
</dbReference>
<keyword evidence="10" id="KW-1185">Reference proteome</keyword>
<keyword evidence="4" id="KW-0574">Periplasm</keyword>
<feature type="transmembrane region" description="Helical" evidence="6">
    <location>
        <begin position="12"/>
        <end position="32"/>
    </location>
</feature>
<dbReference type="PANTHER" id="PTHR32347:SF29">
    <property type="entry name" value="UPF0194 MEMBRANE PROTEIN YBHG"/>
    <property type="match status" value="1"/>
</dbReference>
<name>A0A399R8X4_9PROT</name>
<dbReference type="SUPFAM" id="SSF111369">
    <property type="entry name" value="HlyD-like secretion proteins"/>
    <property type="match status" value="2"/>
</dbReference>
<evidence type="ECO:0000313" key="9">
    <source>
        <dbReference type="EMBL" id="RIJ26485.1"/>
    </source>
</evidence>
<evidence type="ECO:0000256" key="5">
    <source>
        <dbReference type="ARBA" id="ARBA00023054"/>
    </source>
</evidence>
<evidence type="ECO:0000256" key="3">
    <source>
        <dbReference type="ARBA" id="ARBA00022729"/>
    </source>
</evidence>
<keyword evidence="6" id="KW-0472">Membrane</keyword>
<evidence type="ECO:0000256" key="6">
    <source>
        <dbReference type="SAM" id="Phobius"/>
    </source>
</evidence>
<keyword evidence="6" id="KW-1133">Transmembrane helix</keyword>
<evidence type="ECO:0000256" key="2">
    <source>
        <dbReference type="ARBA" id="ARBA00010602"/>
    </source>
</evidence>
<reference evidence="9 10" key="1">
    <citation type="submission" date="2018-08" db="EMBL/GenBank/DDBJ databases">
        <title>Henriciella mobilis sp. nov., isolated from seawater.</title>
        <authorList>
            <person name="Cheng H."/>
            <person name="Wu Y.-H."/>
            <person name="Xu X.-W."/>
            <person name="Guo L.-L."/>
        </authorList>
    </citation>
    <scope>NUCLEOTIDE SEQUENCE [LARGE SCALE GENOMIC DNA]</scope>
    <source>
        <strain evidence="9 10">JN25</strain>
    </source>
</reference>
<feature type="domain" description="CusB-like beta-barrel" evidence="8">
    <location>
        <begin position="248"/>
        <end position="333"/>
    </location>
</feature>
<comment type="subcellular location">
    <subcellularLocation>
        <location evidence="1">Periplasm</location>
    </subcellularLocation>
</comment>
<dbReference type="PANTHER" id="PTHR32347">
    <property type="entry name" value="EFFLUX SYSTEM COMPONENT YKNX-RELATED"/>
    <property type="match status" value="1"/>
</dbReference>
<sequence length="337" mass="36663">MGAQMTNMVKRYGLIGIAIVFLAAAIVGWTQLRNPHEERGHIEVFGNVDVRQVNLGFKVPGRLAEMMVDEGDKVAAGAVVAKLEPIDYENEVKLAQARVARSQAALNVLLAGSRPQEIAQAEAQLAEAEAALTVAETTLSRQEFLAERDIASHQAHEEAEARHGAAIAQRDAAAKSLELARIGPRSEDIDQARSVLAAEQAARALAEQRVADTMLTAPNEGIILTRVREPGAIIGAGETIYTLTLTSPVWVRAYIEEPDLDFIQAGMDAEVRTDSGRVYTGQIGFISPVAEFTPKTVETRSLRTSLVYRVRIIVEDPEHRLKQGMPVTVMLSPDRDV</sequence>
<evidence type="ECO:0000259" key="8">
    <source>
        <dbReference type="Pfam" id="PF25954"/>
    </source>
</evidence>
<dbReference type="Gene3D" id="1.10.287.470">
    <property type="entry name" value="Helix hairpin bin"/>
    <property type="match status" value="2"/>
</dbReference>
<dbReference type="InterPro" id="IPR058792">
    <property type="entry name" value="Beta-barrel_RND_2"/>
</dbReference>
<keyword evidence="6" id="KW-0812">Transmembrane</keyword>
<dbReference type="Gene3D" id="2.40.50.100">
    <property type="match status" value="1"/>
</dbReference>
<keyword evidence="3" id="KW-0732">Signal</keyword>
<dbReference type="InterPro" id="IPR050465">
    <property type="entry name" value="UPF0194_transport"/>
</dbReference>
<comment type="similarity">
    <text evidence="2">Belongs to the UPF0194 family.</text>
</comment>
<gene>
    <name evidence="9" type="ORF">D1223_16020</name>
</gene>
<keyword evidence="5" id="KW-0175">Coiled coil</keyword>
<dbReference type="Pfam" id="PF25954">
    <property type="entry name" value="Beta-barrel_RND_2"/>
    <property type="match status" value="1"/>
</dbReference>
<dbReference type="Gene3D" id="2.40.30.170">
    <property type="match status" value="1"/>
</dbReference>
<evidence type="ECO:0000259" key="7">
    <source>
        <dbReference type="Pfam" id="PF25881"/>
    </source>
</evidence>
<dbReference type="GO" id="GO:0042597">
    <property type="term" value="C:periplasmic space"/>
    <property type="evidence" value="ECO:0007669"/>
    <property type="project" value="UniProtKB-SubCell"/>
</dbReference>
<evidence type="ECO:0000256" key="4">
    <source>
        <dbReference type="ARBA" id="ARBA00022764"/>
    </source>
</evidence>
<accession>A0A399R8X4</accession>